<evidence type="ECO:0000313" key="3">
    <source>
        <dbReference type="Proteomes" id="UP000603434"/>
    </source>
</evidence>
<dbReference type="GO" id="GO:0016301">
    <property type="term" value="F:kinase activity"/>
    <property type="evidence" value="ECO:0007669"/>
    <property type="project" value="UniProtKB-KW"/>
</dbReference>
<name>A0A8J6NTS5_9BACT</name>
<dbReference type="EMBL" id="JACNJH010000257">
    <property type="protein sequence ID" value="MBC8363116.1"/>
    <property type="molecule type" value="Genomic_DNA"/>
</dbReference>
<dbReference type="Pfam" id="PF13189">
    <property type="entry name" value="Cytidylate_kin2"/>
    <property type="match status" value="1"/>
</dbReference>
<protein>
    <submittedName>
        <fullName evidence="2">Cytidylate kinase family protein</fullName>
    </submittedName>
</protein>
<proteinExistence type="predicted"/>
<evidence type="ECO:0000313" key="2">
    <source>
        <dbReference type="EMBL" id="MBC8363116.1"/>
    </source>
</evidence>
<gene>
    <name evidence="2" type="ORF">H8E23_17160</name>
</gene>
<keyword evidence="2" id="KW-0418">Kinase</keyword>
<dbReference type="Proteomes" id="UP000603434">
    <property type="component" value="Unassembled WGS sequence"/>
</dbReference>
<comment type="caution">
    <text evidence="2">The sequence shown here is derived from an EMBL/GenBank/DDBJ whole genome shotgun (WGS) entry which is preliminary data.</text>
</comment>
<accession>A0A8J6NTS5</accession>
<dbReference type="InterPro" id="IPR007055">
    <property type="entry name" value="BON_dom"/>
</dbReference>
<dbReference type="InterPro" id="IPR014004">
    <property type="entry name" value="Transpt-assoc_nodulatn_dom_bac"/>
</dbReference>
<organism evidence="2 3">
    <name type="scientific">Candidatus Desulfatibia profunda</name>
    <dbReference type="NCBI Taxonomy" id="2841695"/>
    <lineage>
        <taxon>Bacteria</taxon>
        <taxon>Pseudomonadati</taxon>
        <taxon>Thermodesulfobacteriota</taxon>
        <taxon>Desulfobacteria</taxon>
        <taxon>Desulfobacterales</taxon>
        <taxon>Desulfobacterales incertae sedis</taxon>
        <taxon>Candidatus Desulfatibia</taxon>
    </lineage>
</organism>
<evidence type="ECO:0000259" key="1">
    <source>
        <dbReference type="PROSITE" id="PS50914"/>
    </source>
</evidence>
<keyword evidence="2" id="KW-0808">Transferase</keyword>
<sequence length="271" mass="30322">MALITISYSMGTDGLVIARRAADKLGLELYDDQKLQDMVLELGIRSEEVKGLGEKEPGFFDRLLNRKPDIYLSFMDSIVYSVAQKGHGVIVGHGSQTLLQDFGCAMHVLIHNKIETRIKNLVETHKIDHEAAQKMILKSDNTLKGFFRFAYQRDWNDPSLYDLVLNTEKMGSEPAAGIIIEAARSEEMKACSLTAIDAMKRLSLAKKIEAELMKNDLFVYNLNIDVLEDGVVNITGTALTTERKNRVLRVVKAVPGVSQVKMSLFVRSASW</sequence>
<dbReference type="SMART" id="SM00749">
    <property type="entry name" value="BON"/>
    <property type="match status" value="1"/>
</dbReference>
<dbReference type="PROSITE" id="PS50914">
    <property type="entry name" value="BON"/>
    <property type="match status" value="1"/>
</dbReference>
<dbReference type="Gene3D" id="3.40.50.300">
    <property type="entry name" value="P-loop containing nucleotide triphosphate hydrolases"/>
    <property type="match status" value="1"/>
</dbReference>
<reference evidence="2 3" key="1">
    <citation type="submission" date="2020-08" db="EMBL/GenBank/DDBJ databases">
        <title>Bridging the membrane lipid divide: bacteria of the FCB group superphylum have the potential to synthesize archaeal ether lipids.</title>
        <authorList>
            <person name="Villanueva L."/>
            <person name="Von Meijenfeldt F.A.B."/>
            <person name="Westbye A.B."/>
            <person name="Yadav S."/>
            <person name="Hopmans E.C."/>
            <person name="Dutilh B.E."/>
            <person name="Sinninghe Damste J.S."/>
        </authorList>
    </citation>
    <scope>NUCLEOTIDE SEQUENCE [LARGE SCALE GENOMIC DNA]</scope>
    <source>
        <strain evidence="2">NIOZ-UU30</strain>
    </source>
</reference>
<dbReference type="AlphaFoldDB" id="A0A8J6NTS5"/>
<feature type="domain" description="BON" evidence="1">
    <location>
        <begin position="200"/>
        <end position="268"/>
    </location>
</feature>
<dbReference type="InterPro" id="IPR027417">
    <property type="entry name" value="P-loop_NTPase"/>
</dbReference>